<dbReference type="STRING" id="55188.A0A2H5PSS3"/>
<evidence type="ECO:0000256" key="3">
    <source>
        <dbReference type="PROSITE-ProRule" id="PRU00176"/>
    </source>
</evidence>
<feature type="transmembrane region" description="Helical" evidence="4">
    <location>
        <begin position="186"/>
        <end position="207"/>
    </location>
</feature>
<dbReference type="PANTHER" id="PTHR31346">
    <property type="entry name" value="MULTIPLE ORGANELLAR RNA EDITING FACTOR 2, CHLOROPLASTIC-RELATED-RELATED"/>
    <property type="match status" value="1"/>
</dbReference>
<dbReference type="InterPro" id="IPR011701">
    <property type="entry name" value="MFS"/>
</dbReference>
<keyword evidence="5" id="KW-0732">Signal</keyword>
<proteinExistence type="predicted"/>
<keyword evidence="2" id="KW-0809">Transit peptide</keyword>
<evidence type="ECO:0000259" key="6">
    <source>
        <dbReference type="PROSITE" id="PS50102"/>
    </source>
</evidence>
<dbReference type="AlphaFoldDB" id="A0A2H5PSS3"/>
<keyword evidence="4" id="KW-1133">Transmembrane helix</keyword>
<dbReference type="GO" id="GO:0080156">
    <property type="term" value="P:mitochondrial mRNA modification"/>
    <property type="evidence" value="ECO:0007669"/>
    <property type="project" value="TreeGrafter"/>
</dbReference>
<dbReference type="InterPro" id="IPR035979">
    <property type="entry name" value="RBD_domain_sf"/>
</dbReference>
<dbReference type="SUPFAM" id="SSF103473">
    <property type="entry name" value="MFS general substrate transporter"/>
    <property type="match status" value="1"/>
</dbReference>
<feature type="domain" description="RRM" evidence="6">
    <location>
        <begin position="690"/>
        <end position="763"/>
    </location>
</feature>
<dbReference type="InterPro" id="IPR036259">
    <property type="entry name" value="MFS_trans_sf"/>
</dbReference>
<comment type="caution">
    <text evidence="7">The sequence shown here is derived from an EMBL/GenBank/DDBJ whole genome shotgun (WGS) entry which is preliminary data.</text>
</comment>
<feature type="transmembrane region" description="Helical" evidence="4">
    <location>
        <begin position="126"/>
        <end position="145"/>
    </location>
</feature>
<dbReference type="GO" id="GO:0006397">
    <property type="term" value="P:mRNA processing"/>
    <property type="evidence" value="ECO:0007669"/>
    <property type="project" value="UniProtKB-KW"/>
</dbReference>
<dbReference type="GO" id="GO:0003723">
    <property type="term" value="F:RNA binding"/>
    <property type="evidence" value="ECO:0007669"/>
    <property type="project" value="UniProtKB-UniRule"/>
</dbReference>
<evidence type="ECO:0000256" key="1">
    <source>
        <dbReference type="ARBA" id="ARBA00022664"/>
    </source>
</evidence>
<feature type="transmembrane region" description="Helical" evidence="4">
    <location>
        <begin position="313"/>
        <end position="332"/>
    </location>
</feature>
<dbReference type="InterPro" id="IPR039206">
    <property type="entry name" value="MORF/ORRM1/DAG-like"/>
</dbReference>
<evidence type="ECO:0000256" key="2">
    <source>
        <dbReference type="ARBA" id="ARBA00022946"/>
    </source>
</evidence>
<dbReference type="Pfam" id="PF07690">
    <property type="entry name" value="MFS_1"/>
    <property type="match status" value="1"/>
</dbReference>
<dbReference type="PANTHER" id="PTHR31346:SF11">
    <property type="entry name" value="ORGANELLE RRM DOMAIN-CONTAINING PROTEIN 1, CHLOROPLASTIC"/>
    <property type="match status" value="1"/>
</dbReference>
<organism evidence="7 8">
    <name type="scientific">Citrus unshiu</name>
    <name type="common">Satsuma mandarin</name>
    <name type="synonym">Citrus nobilis var. unshiu</name>
    <dbReference type="NCBI Taxonomy" id="55188"/>
    <lineage>
        <taxon>Eukaryota</taxon>
        <taxon>Viridiplantae</taxon>
        <taxon>Streptophyta</taxon>
        <taxon>Embryophyta</taxon>
        <taxon>Tracheophyta</taxon>
        <taxon>Spermatophyta</taxon>
        <taxon>Magnoliopsida</taxon>
        <taxon>eudicotyledons</taxon>
        <taxon>Gunneridae</taxon>
        <taxon>Pentapetalae</taxon>
        <taxon>rosids</taxon>
        <taxon>malvids</taxon>
        <taxon>Sapindales</taxon>
        <taxon>Rutaceae</taxon>
        <taxon>Aurantioideae</taxon>
        <taxon>Citrus</taxon>
    </lineage>
</organism>
<keyword evidence="4" id="KW-0472">Membrane</keyword>
<keyword evidence="1" id="KW-0507">mRNA processing</keyword>
<feature type="transmembrane region" description="Helical" evidence="4">
    <location>
        <begin position="157"/>
        <end position="174"/>
    </location>
</feature>
<keyword evidence="4" id="KW-0812">Transmembrane</keyword>
<dbReference type="InterPro" id="IPR000504">
    <property type="entry name" value="RRM_dom"/>
</dbReference>
<evidence type="ECO:0000313" key="7">
    <source>
        <dbReference type="EMBL" id="GAY55394.1"/>
    </source>
</evidence>
<feature type="transmembrane region" description="Helical" evidence="4">
    <location>
        <begin position="344"/>
        <end position="364"/>
    </location>
</feature>
<feature type="transmembrane region" description="Helical" evidence="4">
    <location>
        <begin position="219"/>
        <end position="238"/>
    </location>
</feature>
<feature type="transmembrane region" description="Helical" evidence="4">
    <location>
        <begin position="245"/>
        <end position="265"/>
    </location>
</feature>
<gene>
    <name evidence="7" type="ORF">CUMW_163940</name>
</gene>
<accession>A0A2H5PSS3</accession>
<dbReference type="Pfam" id="PF21864">
    <property type="entry name" value="MORF_dom"/>
    <property type="match status" value="2"/>
</dbReference>
<dbReference type="GO" id="GO:0016554">
    <property type="term" value="P:cytidine to uridine editing"/>
    <property type="evidence" value="ECO:0007669"/>
    <property type="project" value="InterPro"/>
</dbReference>
<keyword evidence="8" id="KW-1185">Reference proteome</keyword>
<dbReference type="PROSITE" id="PS50102">
    <property type="entry name" value="RRM"/>
    <property type="match status" value="1"/>
</dbReference>
<protein>
    <recommendedName>
        <fullName evidence="6">RRM domain-containing protein</fullName>
    </recommendedName>
</protein>
<reference evidence="7 8" key="1">
    <citation type="journal article" date="2017" name="Front. Genet.">
        <title>Draft sequencing of the heterozygous diploid genome of Satsuma (Citrus unshiu Marc.) using a hybrid assembly approach.</title>
        <authorList>
            <person name="Shimizu T."/>
            <person name="Tanizawa Y."/>
            <person name="Mochizuki T."/>
            <person name="Nagasaki H."/>
            <person name="Yoshioka T."/>
            <person name="Toyoda A."/>
            <person name="Fujiyama A."/>
            <person name="Kaminuma E."/>
            <person name="Nakamura Y."/>
        </authorList>
    </citation>
    <scope>NUCLEOTIDE SEQUENCE [LARGE SCALE GENOMIC DNA]</scope>
    <source>
        <strain evidence="8">cv. Miyagawa wase</strain>
    </source>
</reference>
<sequence>MASGFWELRPLLHLLLPLCVHWVAEAMTVSVLVDVVTNALCPGQPTCSEAIYISGLQQTVCGNFVFLNFPGFSWNQTRRLVSDRFEKDLQKADKKVLSSKGMHFSSWGSLKLQFFQVMPRKEMDRYIGVYAEVVGVFKMVVLPLLGQLADEYGRKPLLLITVSTTIVPFTLLAFNQSQEFVYAYYVLRTISYIISQGSIFCIAVAYAADVVNENKRATAFSWITGLFSASHVLGNVLARFLPEKYIFPVSIALLIFVPVYMQFFLVETVESAPRKDQESSGLKKAVNVLDRRYKSMRDAALMVVSRGISFVSFFYKLGMSGISAVLLFYLKAVFGFNKNQFSEILMMVGIGSIVSQALFYGLAWASWVPYLSAAFGVIYVLVKPSTYAIISKASGLNNQGKAQGFIAGVKSISSLLSPLAMSPLTSWFLSTDAPFNCKGFSIIVASICLHNKSCLTSLSSSCFCISLPRTRASATSSTTTTLSSTKTENCHWMVLMERAPRGVNTKPEIIDYYVKTLKRVLGNEKDAQMCIYDASCDTHFGFCCNVDEETSRELARLPGVLTVRPDPDYNSVKKNYSCSDIQMSNPRSSQIGTTLLFPLGATKHWLVRMDKPGVGVVTKAQMVDRYAQILTKVLGNEKDAQMCIYHVSWQSNYGFCCELDDECAQELAGVPGVLSVQPDENFGSENKDYGGLSFYTSEKTLRAAFEGFGKLVEVKIIMDKISKRSKGYAFIEYTTEEAASAALKEMNGKIINGWMIVVDVAKTTPKYSRGRPR</sequence>
<feature type="chain" id="PRO_5014177324" description="RRM domain-containing protein" evidence="5">
    <location>
        <begin position="27"/>
        <end position="773"/>
    </location>
</feature>
<dbReference type="Gene3D" id="1.20.1250.20">
    <property type="entry name" value="MFS general substrate transporter like domains"/>
    <property type="match status" value="1"/>
</dbReference>
<dbReference type="Gene3D" id="3.30.70.330">
    <property type="match status" value="1"/>
</dbReference>
<dbReference type="Proteomes" id="UP000236630">
    <property type="component" value="Unassembled WGS sequence"/>
</dbReference>
<feature type="signal peptide" evidence="5">
    <location>
        <begin position="1"/>
        <end position="26"/>
    </location>
</feature>
<dbReference type="GO" id="GO:0005739">
    <property type="term" value="C:mitochondrion"/>
    <property type="evidence" value="ECO:0007669"/>
    <property type="project" value="TreeGrafter"/>
</dbReference>
<evidence type="ECO:0000313" key="8">
    <source>
        <dbReference type="Proteomes" id="UP000236630"/>
    </source>
</evidence>
<dbReference type="InterPro" id="IPR037045">
    <property type="entry name" value="S8pro/Inhibitor_I9_sf"/>
</dbReference>
<dbReference type="Gene3D" id="3.30.70.80">
    <property type="entry name" value="Peptidase S8 propeptide/proteinase inhibitor I9"/>
    <property type="match status" value="2"/>
</dbReference>
<dbReference type="CDD" id="cd17330">
    <property type="entry name" value="MFS_SLC46_TetA_like"/>
    <property type="match status" value="1"/>
</dbReference>
<keyword evidence="3" id="KW-0694">RNA-binding</keyword>
<name>A0A2H5PSS3_CITUN</name>
<evidence type="ECO:0000256" key="5">
    <source>
        <dbReference type="SAM" id="SignalP"/>
    </source>
</evidence>
<dbReference type="SMART" id="SM00360">
    <property type="entry name" value="RRM"/>
    <property type="match status" value="1"/>
</dbReference>
<dbReference type="InterPro" id="IPR012677">
    <property type="entry name" value="Nucleotide-bd_a/b_plait_sf"/>
</dbReference>
<dbReference type="InterPro" id="IPR054059">
    <property type="entry name" value="MORF/ORRM1/DAG-like_MORF"/>
</dbReference>
<feature type="transmembrane region" description="Helical" evidence="4">
    <location>
        <begin position="370"/>
        <end position="390"/>
    </location>
</feature>
<dbReference type="SUPFAM" id="SSF54928">
    <property type="entry name" value="RNA-binding domain, RBD"/>
    <property type="match status" value="1"/>
</dbReference>
<evidence type="ECO:0000256" key="4">
    <source>
        <dbReference type="SAM" id="Phobius"/>
    </source>
</evidence>
<dbReference type="GO" id="GO:0022857">
    <property type="term" value="F:transmembrane transporter activity"/>
    <property type="evidence" value="ECO:0007669"/>
    <property type="project" value="InterPro"/>
</dbReference>
<dbReference type="EMBL" id="BDQV01000118">
    <property type="protein sequence ID" value="GAY55394.1"/>
    <property type="molecule type" value="Genomic_DNA"/>
</dbReference>